<feature type="compositionally biased region" description="Low complexity" evidence="1">
    <location>
        <begin position="164"/>
        <end position="177"/>
    </location>
</feature>
<dbReference type="RefSeq" id="WP_284284422.1">
    <property type="nucleotide sequence ID" value="NZ_BSUJ01000001.1"/>
</dbReference>
<protein>
    <recommendedName>
        <fullName evidence="2">Putative glycogen debranching enzyme N-terminal domain-containing protein</fullName>
    </recommendedName>
</protein>
<sequence>MVDTIRAERAAWPAPEPAARPQQPWLHELVVCVDGNATALGTRDGSLGAIGTGLFVDDRRVLSLLEVQLGSDPTAPVIDSARGDVAEFWGSARRHGDVGADPTVEIQQHRQVRRSGLTETITVVNRSGVQVTDTLYVRLGVTAPRSTTSRPASLLARSSPRRPVVTTRLRGATTGTRRSSRSRRVRAGSSPVSEDLPTSRPLPQRSSRST</sequence>
<evidence type="ECO:0000259" key="2">
    <source>
        <dbReference type="Pfam" id="PF14742"/>
    </source>
</evidence>
<proteinExistence type="predicted"/>
<name>A0ABQ6HMC7_9MICO</name>
<evidence type="ECO:0000313" key="3">
    <source>
        <dbReference type="EMBL" id="GMA19516.1"/>
    </source>
</evidence>
<dbReference type="EMBL" id="BSUJ01000001">
    <property type="protein sequence ID" value="GMA19516.1"/>
    <property type="molecule type" value="Genomic_DNA"/>
</dbReference>
<reference evidence="4" key="1">
    <citation type="journal article" date="2019" name="Int. J. Syst. Evol. Microbiol.">
        <title>The Global Catalogue of Microorganisms (GCM) 10K type strain sequencing project: providing services to taxonomists for standard genome sequencing and annotation.</title>
        <authorList>
            <consortium name="The Broad Institute Genomics Platform"/>
            <consortium name="The Broad Institute Genome Sequencing Center for Infectious Disease"/>
            <person name="Wu L."/>
            <person name="Ma J."/>
        </authorList>
    </citation>
    <scope>NUCLEOTIDE SEQUENCE [LARGE SCALE GENOMIC DNA]</scope>
    <source>
        <strain evidence="4">NBRC 105830</strain>
    </source>
</reference>
<accession>A0ABQ6HMC7</accession>
<dbReference type="InterPro" id="IPR032856">
    <property type="entry name" value="GDE_N_bis"/>
</dbReference>
<dbReference type="Pfam" id="PF14742">
    <property type="entry name" value="GDE_N_bis"/>
    <property type="match status" value="1"/>
</dbReference>
<gene>
    <name evidence="3" type="ORF">GCM10025862_15370</name>
</gene>
<evidence type="ECO:0000256" key="1">
    <source>
        <dbReference type="SAM" id="MobiDB-lite"/>
    </source>
</evidence>
<organism evidence="3 4">
    <name type="scientific">Arsenicicoccus piscis</name>
    <dbReference type="NCBI Taxonomy" id="673954"/>
    <lineage>
        <taxon>Bacteria</taxon>
        <taxon>Bacillati</taxon>
        <taxon>Actinomycetota</taxon>
        <taxon>Actinomycetes</taxon>
        <taxon>Micrococcales</taxon>
        <taxon>Intrasporangiaceae</taxon>
        <taxon>Arsenicicoccus</taxon>
    </lineage>
</organism>
<feature type="region of interest" description="Disordered" evidence="1">
    <location>
        <begin position="146"/>
        <end position="210"/>
    </location>
</feature>
<evidence type="ECO:0000313" key="4">
    <source>
        <dbReference type="Proteomes" id="UP001157109"/>
    </source>
</evidence>
<feature type="domain" description="Putative glycogen debranching enzyme N-terminal" evidence="2">
    <location>
        <begin position="34"/>
        <end position="139"/>
    </location>
</feature>
<keyword evidence="4" id="KW-1185">Reference proteome</keyword>
<dbReference type="Proteomes" id="UP001157109">
    <property type="component" value="Unassembled WGS sequence"/>
</dbReference>
<comment type="caution">
    <text evidence="3">The sequence shown here is derived from an EMBL/GenBank/DDBJ whole genome shotgun (WGS) entry which is preliminary data.</text>
</comment>